<dbReference type="InterPro" id="IPR031127">
    <property type="entry name" value="E3_UB_ligase_RBR"/>
</dbReference>
<dbReference type="Pfam" id="PF01485">
    <property type="entry name" value="IBR"/>
    <property type="match status" value="1"/>
</dbReference>
<dbReference type="CDD" id="cd20355">
    <property type="entry name" value="Rcat_RBR_RNF19"/>
    <property type="match status" value="1"/>
</dbReference>
<keyword evidence="12 17" id="KW-1133">Transmembrane helix</keyword>
<feature type="compositionally biased region" description="Low complexity" evidence="16">
    <location>
        <begin position="695"/>
        <end position="704"/>
    </location>
</feature>
<dbReference type="GO" id="GO:0016567">
    <property type="term" value="P:protein ubiquitination"/>
    <property type="evidence" value="ECO:0007669"/>
    <property type="project" value="InterPro"/>
</dbReference>
<dbReference type="Pfam" id="PF22191">
    <property type="entry name" value="IBR_1"/>
    <property type="match status" value="1"/>
</dbReference>
<feature type="transmembrane region" description="Helical" evidence="17">
    <location>
        <begin position="413"/>
        <end position="431"/>
    </location>
</feature>
<evidence type="ECO:0000256" key="1">
    <source>
        <dbReference type="ARBA" id="ARBA00001798"/>
    </source>
</evidence>
<keyword evidence="5" id="KW-0808">Transferase</keyword>
<feature type="compositionally biased region" description="Polar residues" evidence="16">
    <location>
        <begin position="797"/>
        <end position="814"/>
    </location>
</feature>
<dbReference type="FunFam" id="1.20.120.1750:FF:000001">
    <property type="entry name" value="RBR-type E3 ubiquitin transferase"/>
    <property type="match status" value="1"/>
</dbReference>
<dbReference type="WBParaSite" id="TMUE_3000012257.1">
    <property type="protein sequence ID" value="TMUE_3000012257.1"/>
    <property type="gene ID" value="WBGene00292062"/>
</dbReference>
<evidence type="ECO:0000313" key="21">
    <source>
        <dbReference type="WBParaSite" id="TMUE_3000012257.1"/>
    </source>
</evidence>
<feature type="region of interest" description="Disordered" evidence="16">
    <location>
        <begin position="793"/>
        <end position="829"/>
    </location>
</feature>
<feature type="transmembrane region" description="Helical" evidence="17">
    <location>
        <begin position="363"/>
        <end position="392"/>
    </location>
</feature>
<evidence type="ECO:0000259" key="18">
    <source>
        <dbReference type="PROSITE" id="PS50089"/>
    </source>
</evidence>
<evidence type="ECO:0000259" key="19">
    <source>
        <dbReference type="PROSITE" id="PS51873"/>
    </source>
</evidence>
<keyword evidence="8" id="KW-0677">Repeat</keyword>
<dbReference type="InterPro" id="IPR002867">
    <property type="entry name" value="IBR_dom"/>
</dbReference>
<dbReference type="InterPro" id="IPR001841">
    <property type="entry name" value="Znf_RING"/>
</dbReference>
<dbReference type="Gene3D" id="3.30.40.10">
    <property type="entry name" value="Zinc/RING finger domain, C3HC4 (zinc finger)"/>
    <property type="match status" value="1"/>
</dbReference>
<dbReference type="Gene3D" id="1.20.120.1750">
    <property type="match status" value="1"/>
</dbReference>
<evidence type="ECO:0000256" key="6">
    <source>
        <dbReference type="ARBA" id="ARBA00022692"/>
    </source>
</evidence>
<keyword evidence="9 15" id="KW-0863">Zinc-finger</keyword>
<dbReference type="GO" id="GO:0061630">
    <property type="term" value="F:ubiquitin protein ligase activity"/>
    <property type="evidence" value="ECO:0007669"/>
    <property type="project" value="UniProtKB-EC"/>
</dbReference>
<feature type="domain" description="RING-type" evidence="18">
    <location>
        <begin position="143"/>
        <end position="191"/>
    </location>
</feature>
<feature type="domain" description="RING-type" evidence="19">
    <location>
        <begin position="139"/>
        <end position="353"/>
    </location>
</feature>
<organism evidence="20 21">
    <name type="scientific">Trichuris muris</name>
    <name type="common">Mouse whipworm</name>
    <dbReference type="NCBI Taxonomy" id="70415"/>
    <lineage>
        <taxon>Eukaryota</taxon>
        <taxon>Metazoa</taxon>
        <taxon>Ecdysozoa</taxon>
        <taxon>Nematoda</taxon>
        <taxon>Enoplea</taxon>
        <taxon>Dorylaimia</taxon>
        <taxon>Trichinellida</taxon>
        <taxon>Trichuridae</taxon>
        <taxon>Trichuris</taxon>
    </lineage>
</organism>
<comment type="pathway">
    <text evidence="3">Protein modification; protein ubiquitination.</text>
</comment>
<evidence type="ECO:0000256" key="8">
    <source>
        <dbReference type="ARBA" id="ARBA00022737"/>
    </source>
</evidence>
<comment type="similarity">
    <text evidence="14">Belongs to the RBR family. RNF19 subfamily.</text>
</comment>
<evidence type="ECO:0000256" key="4">
    <source>
        <dbReference type="ARBA" id="ARBA00012251"/>
    </source>
</evidence>
<dbReference type="EC" id="2.3.2.31" evidence="4"/>
<feature type="region of interest" description="Disordered" evidence="16">
    <location>
        <begin position="583"/>
        <end position="602"/>
    </location>
</feature>
<dbReference type="InterPro" id="IPR013083">
    <property type="entry name" value="Znf_RING/FYVE/PHD"/>
</dbReference>
<evidence type="ECO:0000313" key="20">
    <source>
        <dbReference type="Proteomes" id="UP000046395"/>
    </source>
</evidence>
<evidence type="ECO:0000256" key="5">
    <source>
        <dbReference type="ARBA" id="ARBA00022679"/>
    </source>
</evidence>
<dbReference type="FunFam" id="3.30.40.10:FF:000424">
    <property type="entry name" value="RBR-type E3 ubiquitin transferase"/>
    <property type="match status" value="1"/>
</dbReference>
<dbReference type="GO" id="GO:0016020">
    <property type="term" value="C:membrane"/>
    <property type="evidence" value="ECO:0007669"/>
    <property type="project" value="UniProtKB-SubCell"/>
</dbReference>
<dbReference type="CDD" id="cd20338">
    <property type="entry name" value="BRcat_RBR_RNF19"/>
    <property type="match status" value="1"/>
</dbReference>
<comment type="subcellular location">
    <subcellularLocation>
        <location evidence="2">Membrane</location>
        <topology evidence="2">Multi-pass membrane protein</topology>
    </subcellularLocation>
</comment>
<evidence type="ECO:0000256" key="9">
    <source>
        <dbReference type="ARBA" id="ARBA00022771"/>
    </source>
</evidence>
<keyword evidence="11" id="KW-0862">Zinc</keyword>
<sequence>MGDGKARSATASHIVRKRWNQFSFWLRRLPMRESLVGSNEKKIDRCPGSASASASRRQRFLFPVESLGWLHGKNKKPVAQVVTEFTALKKKSVDSEPVPSTEIPSELSAVYGVADVQADPVTPTPATEPSGDGDKGCKGSRECPVCCVRQPAEVFPRLTYCSHLTCHGCLVQYLQLQISESRVNLTCPECSEQLHPNDIYEILADKPQVIEKYEEFSVRRVLMSDPDTRWCPAPDCSYAVIATSCAACPELKCERPGCGASFCYHCKMIWHSNQTCDEARAKRRSIASSPIEIDVKPGDIKACPRCRTYIVKMNDGSCNHMMCALCGVEFCWLCLKEISDLHYLSPSGCTFWGKKPWSRKKKIVWQVGMLVGAPLGIAVVTGLAVPAIVFGFPVWLGRKLHQRMKYTKKLKRVVAVAGGVIGGIVLSPVLASLAISVGVPILLAYVYGVVLVSLCRDGTCGVTSRSSNLRLNVDENILTMTAGDASVERTFLLRDMERQNSSHVDPVVSASAEGQKNMQIQVDVCEQHISGSIGSGEDRSNVEALSTRTFETAYFDEKSIRTLESSAGACAVSLQEGASLKGLSGSLADDSRTANTDEPNKAATFDDCKSTYAHSTLSGEYHSARSVLDSTAVEPDVHLPMRRLESRVSFYADETSFDGIVVANSDEDETGSLLTCLKPRRFANRHSYAEERKSPSTSKSSLPSCKHDSLSRTAGEEAEFLILPSDVVFKQSSPADHRSSKSVRSKEFELGRGRTASSVLSSIVELATVSCAESTSMLSRRTRGVLAACQSRRLSGLSPSSTTSYVLQEDSLGSRSLPDIRDNQTEQPK</sequence>
<dbReference type="STRING" id="70415.A0A5S6QZB9"/>
<evidence type="ECO:0000256" key="2">
    <source>
        <dbReference type="ARBA" id="ARBA00004141"/>
    </source>
</evidence>
<accession>A0A5S6QZB9</accession>
<dbReference type="AlphaFoldDB" id="A0A5S6QZB9"/>
<dbReference type="InterPro" id="IPR044066">
    <property type="entry name" value="TRIAD_supradom"/>
</dbReference>
<dbReference type="SMART" id="SM00647">
    <property type="entry name" value="IBR"/>
    <property type="match status" value="2"/>
</dbReference>
<dbReference type="FunFam" id="2.20.25.20:FF:000004">
    <property type="entry name" value="RBR-type E3 ubiquitin transferase"/>
    <property type="match status" value="1"/>
</dbReference>
<dbReference type="SUPFAM" id="SSF57850">
    <property type="entry name" value="RING/U-box"/>
    <property type="match status" value="3"/>
</dbReference>
<name>A0A5S6QZB9_TRIMR</name>
<evidence type="ECO:0000256" key="11">
    <source>
        <dbReference type="ARBA" id="ARBA00022833"/>
    </source>
</evidence>
<keyword evidence="7" id="KW-0479">Metal-binding</keyword>
<reference evidence="21" key="1">
    <citation type="submission" date="2019-12" db="UniProtKB">
        <authorList>
            <consortium name="WormBaseParasite"/>
        </authorList>
    </citation>
    <scope>IDENTIFICATION</scope>
</reference>
<evidence type="ECO:0000256" key="3">
    <source>
        <dbReference type="ARBA" id="ARBA00004906"/>
    </source>
</evidence>
<feature type="compositionally biased region" description="Basic and acidic residues" evidence="16">
    <location>
        <begin position="818"/>
        <end position="829"/>
    </location>
</feature>
<evidence type="ECO:0000256" key="15">
    <source>
        <dbReference type="PROSITE-ProRule" id="PRU00175"/>
    </source>
</evidence>
<dbReference type="PROSITE" id="PS51873">
    <property type="entry name" value="TRIAD"/>
    <property type="match status" value="1"/>
</dbReference>
<keyword evidence="20" id="KW-1185">Reference proteome</keyword>
<comment type="catalytic activity">
    <reaction evidence="1">
        <text>[E2 ubiquitin-conjugating enzyme]-S-ubiquitinyl-L-cysteine + [acceptor protein]-L-lysine = [E2 ubiquitin-conjugating enzyme]-L-cysteine + [acceptor protein]-N(6)-ubiquitinyl-L-lysine.</text>
        <dbReference type="EC" id="2.3.2.31"/>
    </reaction>
</comment>
<evidence type="ECO:0000256" key="17">
    <source>
        <dbReference type="SAM" id="Phobius"/>
    </source>
</evidence>
<evidence type="ECO:0000256" key="7">
    <source>
        <dbReference type="ARBA" id="ARBA00022723"/>
    </source>
</evidence>
<evidence type="ECO:0000256" key="10">
    <source>
        <dbReference type="ARBA" id="ARBA00022786"/>
    </source>
</evidence>
<dbReference type="GO" id="GO:0008270">
    <property type="term" value="F:zinc ion binding"/>
    <property type="evidence" value="ECO:0007669"/>
    <property type="project" value="UniProtKB-KW"/>
</dbReference>
<evidence type="ECO:0000256" key="13">
    <source>
        <dbReference type="ARBA" id="ARBA00023136"/>
    </source>
</evidence>
<keyword evidence="13 17" id="KW-0472">Membrane</keyword>
<dbReference type="PANTHER" id="PTHR11685">
    <property type="entry name" value="RBR FAMILY RING FINGER AND IBR DOMAIN-CONTAINING"/>
    <property type="match status" value="1"/>
</dbReference>
<evidence type="ECO:0000256" key="14">
    <source>
        <dbReference type="ARBA" id="ARBA00061087"/>
    </source>
</evidence>
<feature type="region of interest" description="Disordered" evidence="16">
    <location>
        <begin position="686"/>
        <end position="709"/>
    </location>
</feature>
<keyword evidence="6 17" id="KW-0812">Transmembrane</keyword>
<proteinExistence type="inferred from homology"/>
<dbReference type="SMART" id="SM00184">
    <property type="entry name" value="RING"/>
    <property type="match status" value="2"/>
</dbReference>
<keyword evidence="10" id="KW-0833">Ubl conjugation pathway</keyword>
<dbReference type="Proteomes" id="UP000046395">
    <property type="component" value="Unassembled WGS sequence"/>
</dbReference>
<dbReference type="PROSITE" id="PS50089">
    <property type="entry name" value="ZF_RING_2"/>
    <property type="match status" value="1"/>
</dbReference>
<protein>
    <recommendedName>
        <fullName evidence="4">RBR-type E3 ubiquitin transferase</fullName>
        <ecNumber evidence="4">2.3.2.31</ecNumber>
    </recommendedName>
</protein>
<evidence type="ECO:0000256" key="12">
    <source>
        <dbReference type="ARBA" id="ARBA00022989"/>
    </source>
</evidence>
<evidence type="ECO:0000256" key="16">
    <source>
        <dbReference type="SAM" id="MobiDB-lite"/>
    </source>
</evidence>